<feature type="domain" description="Ion transport" evidence="14">
    <location>
        <begin position="6"/>
        <end position="210"/>
    </location>
</feature>
<evidence type="ECO:0000313" key="15">
    <source>
        <dbReference type="EMBL" id="MFD1454857.1"/>
    </source>
</evidence>
<dbReference type="InterPro" id="IPR027359">
    <property type="entry name" value="Volt_channel_dom_sf"/>
</dbReference>
<keyword evidence="8 13" id="KW-1133">Transmembrane helix</keyword>
<evidence type="ECO:0000256" key="7">
    <source>
        <dbReference type="ARBA" id="ARBA00022958"/>
    </source>
</evidence>
<sequence length="255" mass="28991">MTTVKKFYNLIVVGLALISIGLAVFDFSGVIGITHWPWSVLDDGILAFFTLDYLVRLWRAPRKWAFFRHNIFDLLAIIPLSTIFSFFRLARITRLFRLVRLFRFVRLVGFIGKLRHTLKGFLKTNGFVYLLWACTAILILAATLYSYAEHVSWGEALWWAIATTTTVGYGDVAPHTVIGKCAATLLMLVGIGFIGALTSTITTYFANRGRDSEYQQVVNRLTTIEQQNQELRDLLRAQRSKTDDTSDKHAETAEK</sequence>
<feature type="transmembrane region" description="Helical" evidence="13">
    <location>
        <begin position="126"/>
        <end position="148"/>
    </location>
</feature>
<evidence type="ECO:0000256" key="9">
    <source>
        <dbReference type="ARBA" id="ARBA00023065"/>
    </source>
</evidence>
<proteinExistence type="predicted"/>
<keyword evidence="5" id="KW-0631">Potassium channel</keyword>
<keyword evidence="16" id="KW-1185">Reference proteome</keyword>
<evidence type="ECO:0000313" key="16">
    <source>
        <dbReference type="Proteomes" id="UP001597189"/>
    </source>
</evidence>
<dbReference type="Pfam" id="PF00520">
    <property type="entry name" value="Ion_trans"/>
    <property type="match status" value="1"/>
</dbReference>
<evidence type="ECO:0000256" key="4">
    <source>
        <dbReference type="ARBA" id="ARBA00022692"/>
    </source>
</evidence>
<dbReference type="Gene3D" id="1.10.287.70">
    <property type="match status" value="1"/>
</dbReference>
<reference evidence="16" key="1">
    <citation type="journal article" date="2019" name="Int. J. Syst. Evol. Microbiol.">
        <title>The Global Catalogue of Microorganisms (GCM) 10K type strain sequencing project: providing services to taxonomists for standard genome sequencing and annotation.</title>
        <authorList>
            <consortium name="The Broad Institute Genomics Platform"/>
            <consortium name="The Broad Institute Genome Sequencing Center for Infectious Disease"/>
            <person name="Wu L."/>
            <person name="Ma J."/>
        </authorList>
    </citation>
    <scope>NUCLEOTIDE SEQUENCE [LARGE SCALE GENOMIC DNA]</scope>
    <source>
        <strain evidence="16">CCM 8979</strain>
    </source>
</reference>
<keyword evidence="7" id="KW-0630">Potassium</keyword>
<dbReference type="PANTHER" id="PTHR11537">
    <property type="entry name" value="VOLTAGE-GATED POTASSIUM CHANNEL"/>
    <property type="match status" value="1"/>
</dbReference>
<feature type="transmembrane region" description="Helical" evidence="13">
    <location>
        <begin position="7"/>
        <end position="25"/>
    </location>
</feature>
<evidence type="ECO:0000259" key="14">
    <source>
        <dbReference type="Pfam" id="PF00520"/>
    </source>
</evidence>
<dbReference type="InterPro" id="IPR028325">
    <property type="entry name" value="VG_K_chnl"/>
</dbReference>
<evidence type="ECO:0000256" key="6">
    <source>
        <dbReference type="ARBA" id="ARBA00022882"/>
    </source>
</evidence>
<keyword evidence="4 13" id="KW-0812">Transmembrane</keyword>
<comment type="subcellular location">
    <subcellularLocation>
        <location evidence="1">Membrane</location>
        <topology evidence="1">Multi-pass membrane protein</topology>
    </subcellularLocation>
</comment>
<evidence type="ECO:0000256" key="11">
    <source>
        <dbReference type="ARBA" id="ARBA00023303"/>
    </source>
</evidence>
<evidence type="ECO:0000256" key="5">
    <source>
        <dbReference type="ARBA" id="ARBA00022826"/>
    </source>
</evidence>
<keyword evidence="2" id="KW-0813">Transport</keyword>
<feature type="transmembrane region" description="Helical" evidence="13">
    <location>
        <begin position="182"/>
        <end position="206"/>
    </location>
</feature>
<dbReference type="PRINTS" id="PR00169">
    <property type="entry name" value="KCHANNEL"/>
</dbReference>
<name>A0ABW4D4A3_9LACO</name>
<evidence type="ECO:0000256" key="12">
    <source>
        <dbReference type="SAM" id="MobiDB-lite"/>
    </source>
</evidence>
<dbReference type="SUPFAM" id="SSF81324">
    <property type="entry name" value="Voltage-gated potassium channels"/>
    <property type="match status" value="1"/>
</dbReference>
<dbReference type="EMBL" id="JBHTOD010000002">
    <property type="protein sequence ID" value="MFD1454857.1"/>
    <property type="molecule type" value="Genomic_DNA"/>
</dbReference>
<evidence type="ECO:0000256" key="8">
    <source>
        <dbReference type="ARBA" id="ARBA00022989"/>
    </source>
</evidence>
<keyword evidence="6" id="KW-0851">Voltage-gated channel</keyword>
<accession>A0ABW4D4A3</accession>
<evidence type="ECO:0000256" key="13">
    <source>
        <dbReference type="SAM" id="Phobius"/>
    </source>
</evidence>
<dbReference type="Proteomes" id="UP001597189">
    <property type="component" value="Unassembled WGS sequence"/>
</dbReference>
<evidence type="ECO:0000256" key="2">
    <source>
        <dbReference type="ARBA" id="ARBA00022448"/>
    </source>
</evidence>
<dbReference type="PANTHER" id="PTHR11537:SF254">
    <property type="entry name" value="POTASSIUM VOLTAGE-GATED CHANNEL PROTEIN SHAB"/>
    <property type="match status" value="1"/>
</dbReference>
<keyword evidence="10 13" id="KW-0472">Membrane</keyword>
<keyword evidence="3" id="KW-0633">Potassium transport</keyword>
<keyword evidence="11" id="KW-0407">Ion channel</keyword>
<dbReference type="RefSeq" id="WP_236000690.1">
    <property type="nucleotide sequence ID" value="NZ_BOLN01000002.1"/>
</dbReference>
<keyword evidence="9" id="KW-0406">Ion transport</keyword>
<dbReference type="InterPro" id="IPR005821">
    <property type="entry name" value="Ion_trans_dom"/>
</dbReference>
<evidence type="ECO:0000256" key="1">
    <source>
        <dbReference type="ARBA" id="ARBA00004141"/>
    </source>
</evidence>
<feature type="transmembrane region" description="Helical" evidence="13">
    <location>
        <begin position="70"/>
        <end position="89"/>
    </location>
</feature>
<gene>
    <name evidence="15" type="ORF">ACFQ44_04040</name>
</gene>
<organism evidence="15 16">
    <name type="scientific">Levilactobacillus lanxiensis</name>
    <dbReference type="NCBI Taxonomy" id="2799568"/>
    <lineage>
        <taxon>Bacteria</taxon>
        <taxon>Bacillati</taxon>
        <taxon>Bacillota</taxon>
        <taxon>Bacilli</taxon>
        <taxon>Lactobacillales</taxon>
        <taxon>Lactobacillaceae</taxon>
        <taxon>Levilactobacillus</taxon>
    </lineage>
</organism>
<dbReference type="Gene3D" id="1.20.120.350">
    <property type="entry name" value="Voltage-gated potassium channels. Chain C"/>
    <property type="match status" value="1"/>
</dbReference>
<evidence type="ECO:0000256" key="3">
    <source>
        <dbReference type="ARBA" id="ARBA00022538"/>
    </source>
</evidence>
<protein>
    <submittedName>
        <fullName evidence="15">Ion transporter</fullName>
    </submittedName>
</protein>
<comment type="caution">
    <text evidence="15">The sequence shown here is derived from an EMBL/GenBank/DDBJ whole genome shotgun (WGS) entry which is preliminary data.</text>
</comment>
<evidence type="ECO:0000256" key="10">
    <source>
        <dbReference type="ARBA" id="ARBA00023136"/>
    </source>
</evidence>
<feature type="region of interest" description="Disordered" evidence="12">
    <location>
        <begin position="236"/>
        <end position="255"/>
    </location>
</feature>